<accession>A0A8S1A647</accession>
<protein>
    <submittedName>
        <fullName evidence="2">Uncharacterized protein</fullName>
    </submittedName>
</protein>
<name>A0A8S1A647_ARCPL</name>
<dbReference type="OrthoDB" id="270215at2759"/>
<feature type="compositionally biased region" description="Basic and acidic residues" evidence="1">
    <location>
        <begin position="103"/>
        <end position="114"/>
    </location>
</feature>
<evidence type="ECO:0000256" key="1">
    <source>
        <dbReference type="SAM" id="MobiDB-lite"/>
    </source>
</evidence>
<gene>
    <name evidence="2" type="ORF">APLA_LOCUS10039</name>
</gene>
<dbReference type="Proteomes" id="UP000494256">
    <property type="component" value="Unassembled WGS sequence"/>
</dbReference>
<dbReference type="EMBL" id="CADEBD010000313">
    <property type="protein sequence ID" value="CAB3242591.1"/>
    <property type="molecule type" value="Genomic_DNA"/>
</dbReference>
<comment type="caution">
    <text evidence="2">The sequence shown here is derived from an EMBL/GenBank/DDBJ whole genome shotgun (WGS) entry which is preliminary data.</text>
</comment>
<evidence type="ECO:0000313" key="2">
    <source>
        <dbReference type="EMBL" id="CAB3242591.1"/>
    </source>
</evidence>
<evidence type="ECO:0000313" key="3">
    <source>
        <dbReference type="Proteomes" id="UP000494256"/>
    </source>
</evidence>
<dbReference type="AlphaFoldDB" id="A0A8S1A647"/>
<reference evidence="2 3" key="1">
    <citation type="submission" date="2020-04" db="EMBL/GenBank/DDBJ databases">
        <authorList>
            <person name="Wallbank WR R."/>
            <person name="Pardo Diaz C."/>
            <person name="Kozak K."/>
            <person name="Martin S."/>
            <person name="Jiggins C."/>
            <person name="Moest M."/>
            <person name="Warren A I."/>
            <person name="Byers J.R.P. K."/>
            <person name="Montejo-Kovacevich G."/>
            <person name="Yen C E."/>
        </authorList>
    </citation>
    <scope>NUCLEOTIDE SEQUENCE [LARGE SCALE GENOMIC DNA]</scope>
</reference>
<organism evidence="2 3">
    <name type="scientific">Arctia plantaginis</name>
    <name type="common">Wood tiger moth</name>
    <name type="synonym">Phalaena plantaginis</name>
    <dbReference type="NCBI Taxonomy" id="874455"/>
    <lineage>
        <taxon>Eukaryota</taxon>
        <taxon>Metazoa</taxon>
        <taxon>Ecdysozoa</taxon>
        <taxon>Arthropoda</taxon>
        <taxon>Hexapoda</taxon>
        <taxon>Insecta</taxon>
        <taxon>Pterygota</taxon>
        <taxon>Neoptera</taxon>
        <taxon>Endopterygota</taxon>
        <taxon>Lepidoptera</taxon>
        <taxon>Glossata</taxon>
        <taxon>Ditrysia</taxon>
        <taxon>Noctuoidea</taxon>
        <taxon>Erebidae</taxon>
        <taxon>Arctiinae</taxon>
        <taxon>Arctia</taxon>
    </lineage>
</organism>
<sequence length="161" mass="18564">MEHIFKHYIDVDVKMEFAGMVKIEPLNSHDEESIEEVVTDCSNYIYDIPIEKIKKEPPDNLNNQSETDGPMHQLVDVVIVKMESNDQDTGTFEPEQPTSNKSQEQEHKEAKPEDSEPNDIKSNVKRKTFVKKLNEKSKDNLKMGIVPLAWWSGLTLDKHAR</sequence>
<proteinExistence type="predicted"/>
<feature type="region of interest" description="Disordered" evidence="1">
    <location>
        <begin position="54"/>
        <end position="133"/>
    </location>
</feature>